<dbReference type="NCBIfam" id="TIGR02937">
    <property type="entry name" value="sigma70-ECF"/>
    <property type="match status" value="1"/>
</dbReference>
<protein>
    <submittedName>
        <fullName evidence="7">RNA polymerase sigma-70 factor, ECF subfamily</fullName>
    </submittedName>
</protein>
<dbReference type="InterPro" id="IPR013249">
    <property type="entry name" value="RNA_pol_sigma70_r4_t2"/>
</dbReference>
<dbReference type="GO" id="GO:0006352">
    <property type="term" value="P:DNA-templated transcription initiation"/>
    <property type="evidence" value="ECO:0007669"/>
    <property type="project" value="InterPro"/>
</dbReference>
<dbReference type="Pfam" id="PF04542">
    <property type="entry name" value="Sigma70_r2"/>
    <property type="match status" value="1"/>
</dbReference>
<sequence length="189" mass="21703">MKIIIIDIFINITTIRISKFMMMPVDKWSQGLGPLFIANRTQLLRAAYKILGDWERSDDVVQDAYIKITEMAAAQKVRQPLAYLFQIVRNLAIDHYRRDVFESELFGTDEEGLQVPALTGTPETHAINRQHLELVAEALAKLPERTKRVFELYRIHGYTHRMIADELGISTSLANILIHEAMNHCKNAL</sequence>
<dbReference type="Gene3D" id="1.10.1740.10">
    <property type="match status" value="1"/>
</dbReference>
<evidence type="ECO:0000256" key="1">
    <source>
        <dbReference type="ARBA" id="ARBA00010641"/>
    </source>
</evidence>
<proteinExistence type="inferred from homology"/>
<feature type="domain" description="RNA polymerase sigma-70 region 2" evidence="5">
    <location>
        <begin position="36"/>
        <end position="98"/>
    </location>
</feature>
<evidence type="ECO:0000256" key="3">
    <source>
        <dbReference type="ARBA" id="ARBA00023082"/>
    </source>
</evidence>
<keyword evidence="2" id="KW-0805">Transcription regulation</keyword>
<dbReference type="SUPFAM" id="SSF88946">
    <property type="entry name" value="Sigma2 domain of RNA polymerase sigma factors"/>
    <property type="match status" value="1"/>
</dbReference>
<organism evidence="7 8">
    <name type="scientific">Nitrosomonas communis</name>
    <dbReference type="NCBI Taxonomy" id="44574"/>
    <lineage>
        <taxon>Bacteria</taxon>
        <taxon>Pseudomonadati</taxon>
        <taxon>Pseudomonadota</taxon>
        <taxon>Betaproteobacteria</taxon>
        <taxon>Nitrosomonadales</taxon>
        <taxon>Nitrosomonadaceae</taxon>
        <taxon>Nitrosomonas</taxon>
    </lineage>
</organism>
<reference evidence="8" key="1">
    <citation type="submission" date="2016-10" db="EMBL/GenBank/DDBJ databases">
        <authorList>
            <person name="Varghese N."/>
            <person name="Submissions S."/>
        </authorList>
    </citation>
    <scope>NUCLEOTIDE SEQUENCE [LARGE SCALE GENOMIC DNA]</scope>
    <source>
        <strain evidence="8">Nm44</strain>
    </source>
</reference>
<dbReference type="PANTHER" id="PTHR43133:SF63">
    <property type="entry name" value="RNA POLYMERASE SIGMA FACTOR FECI-RELATED"/>
    <property type="match status" value="1"/>
</dbReference>
<evidence type="ECO:0000256" key="2">
    <source>
        <dbReference type="ARBA" id="ARBA00023015"/>
    </source>
</evidence>
<dbReference type="PANTHER" id="PTHR43133">
    <property type="entry name" value="RNA POLYMERASE ECF-TYPE SIGMA FACTO"/>
    <property type="match status" value="1"/>
</dbReference>
<dbReference type="SUPFAM" id="SSF88659">
    <property type="entry name" value="Sigma3 and sigma4 domains of RNA polymerase sigma factors"/>
    <property type="match status" value="1"/>
</dbReference>
<keyword evidence="3" id="KW-0731">Sigma factor</keyword>
<keyword evidence="4" id="KW-0804">Transcription</keyword>
<dbReference type="STRING" id="44574.AAW31_12965"/>
<comment type="similarity">
    <text evidence="1">Belongs to the sigma-70 factor family. ECF subfamily.</text>
</comment>
<dbReference type="CDD" id="cd06171">
    <property type="entry name" value="Sigma70_r4"/>
    <property type="match status" value="1"/>
</dbReference>
<evidence type="ECO:0000256" key="4">
    <source>
        <dbReference type="ARBA" id="ARBA00023163"/>
    </source>
</evidence>
<keyword evidence="8" id="KW-1185">Reference proteome</keyword>
<dbReference type="EMBL" id="FOUB01000067">
    <property type="protein sequence ID" value="SFM90270.1"/>
    <property type="molecule type" value="Genomic_DNA"/>
</dbReference>
<dbReference type="InterPro" id="IPR013324">
    <property type="entry name" value="RNA_pol_sigma_r3/r4-like"/>
</dbReference>
<dbReference type="AlphaFoldDB" id="A0A1I4UNG6"/>
<accession>A0A1I4UNG6</accession>
<gene>
    <name evidence="7" type="ORF">SAMN05421863_106714</name>
</gene>
<evidence type="ECO:0000313" key="7">
    <source>
        <dbReference type="EMBL" id="SFM90270.1"/>
    </source>
</evidence>
<dbReference type="Gene3D" id="1.10.10.10">
    <property type="entry name" value="Winged helix-like DNA-binding domain superfamily/Winged helix DNA-binding domain"/>
    <property type="match status" value="1"/>
</dbReference>
<dbReference type="Proteomes" id="UP000183287">
    <property type="component" value="Unassembled WGS sequence"/>
</dbReference>
<dbReference type="NCBIfam" id="NF005448">
    <property type="entry name" value="PRK07037.1"/>
    <property type="match status" value="1"/>
</dbReference>
<dbReference type="GO" id="GO:0003677">
    <property type="term" value="F:DNA binding"/>
    <property type="evidence" value="ECO:0007669"/>
    <property type="project" value="InterPro"/>
</dbReference>
<evidence type="ECO:0000313" key="8">
    <source>
        <dbReference type="Proteomes" id="UP000183287"/>
    </source>
</evidence>
<dbReference type="Pfam" id="PF08281">
    <property type="entry name" value="Sigma70_r4_2"/>
    <property type="match status" value="1"/>
</dbReference>
<dbReference type="InterPro" id="IPR007627">
    <property type="entry name" value="RNA_pol_sigma70_r2"/>
</dbReference>
<evidence type="ECO:0000259" key="6">
    <source>
        <dbReference type="Pfam" id="PF08281"/>
    </source>
</evidence>
<dbReference type="InterPro" id="IPR039425">
    <property type="entry name" value="RNA_pol_sigma-70-like"/>
</dbReference>
<dbReference type="InterPro" id="IPR013325">
    <property type="entry name" value="RNA_pol_sigma_r2"/>
</dbReference>
<dbReference type="GO" id="GO:0016987">
    <property type="term" value="F:sigma factor activity"/>
    <property type="evidence" value="ECO:0007669"/>
    <property type="project" value="UniProtKB-KW"/>
</dbReference>
<dbReference type="InterPro" id="IPR014284">
    <property type="entry name" value="RNA_pol_sigma-70_dom"/>
</dbReference>
<name>A0A1I4UNG6_9PROT</name>
<evidence type="ECO:0000259" key="5">
    <source>
        <dbReference type="Pfam" id="PF04542"/>
    </source>
</evidence>
<feature type="domain" description="RNA polymerase sigma factor 70 region 4 type 2" evidence="6">
    <location>
        <begin position="133"/>
        <end position="185"/>
    </location>
</feature>
<dbReference type="InterPro" id="IPR036388">
    <property type="entry name" value="WH-like_DNA-bd_sf"/>
</dbReference>